<dbReference type="RefSeq" id="WP_100931837.1">
    <property type="nucleotide sequence ID" value="NZ_BAABZD010000002.1"/>
</dbReference>
<evidence type="ECO:0000313" key="12">
    <source>
        <dbReference type="Proteomes" id="UP001300871"/>
    </source>
</evidence>
<evidence type="ECO:0000256" key="8">
    <source>
        <dbReference type="ARBA" id="ARBA00038436"/>
    </source>
</evidence>
<feature type="transmembrane region" description="Helical" evidence="9">
    <location>
        <begin position="45"/>
        <end position="62"/>
    </location>
</feature>
<evidence type="ECO:0000259" key="10">
    <source>
        <dbReference type="Pfam" id="PF04290"/>
    </source>
</evidence>
<dbReference type="InterPro" id="IPR055348">
    <property type="entry name" value="DctQ"/>
</dbReference>
<evidence type="ECO:0000256" key="4">
    <source>
        <dbReference type="ARBA" id="ARBA00022519"/>
    </source>
</evidence>
<reference evidence="11" key="1">
    <citation type="submission" date="2023-01" db="EMBL/GenBank/DDBJ databases">
        <title>Human gut microbiome strain richness.</title>
        <authorList>
            <person name="Chen-Liaw A."/>
        </authorList>
    </citation>
    <scope>NUCLEOTIDE SEQUENCE</scope>
    <source>
        <strain evidence="11">B1_m1001713B170214d0_201011</strain>
    </source>
</reference>
<keyword evidence="3" id="KW-1003">Cell membrane</keyword>
<feature type="transmembrane region" description="Helical" evidence="9">
    <location>
        <begin position="12"/>
        <end position="33"/>
    </location>
</feature>
<protein>
    <submittedName>
        <fullName evidence="11">TRAP transporter small permease</fullName>
    </submittedName>
</protein>
<keyword evidence="5 9" id="KW-0812">Transmembrane</keyword>
<keyword evidence="4" id="KW-0997">Cell inner membrane</keyword>
<organism evidence="11 12">
    <name type="scientific">Clostridium symbiosum</name>
    <name type="common">Bacteroides symbiosus</name>
    <dbReference type="NCBI Taxonomy" id="1512"/>
    <lineage>
        <taxon>Bacteria</taxon>
        <taxon>Bacillati</taxon>
        <taxon>Bacillota</taxon>
        <taxon>Clostridia</taxon>
        <taxon>Lachnospirales</taxon>
        <taxon>Lachnospiraceae</taxon>
        <taxon>Otoolea</taxon>
    </lineage>
</organism>
<feature type="transmembrane region" description="Helical" evidence="9">
    <location>
        <begin position="83"/>
        <end position="107"/>
    </location>
</feature>
<evidence type="ECO:0000256" key="9">
    <source>
        <dbReference type="SAM" id="Phobius"/>
    </source>
</evidence>
<accession>A0AAW6AMY7</accession>
<evidence type="ECO:0000256" key="2">
    <source>
        <dbReference type="ARBA" id="ARBA00022448"/>
    </source>
</evidence>
<evidence type="ECO:0000256" key="1">
    <source>
        <dbReference type="ARBA" id="ARBA00004429"/>
    </source>
</evidence>
<comment type="caution">
    <text evidence="11">The sequence shown here is derived from an EMBL/GenBank/DDBJ whole genome shotgun (WGS) entry which is preliminary data.</text>
</comment>
<feature type="domain" description="Tripartite ATP-independent periplasmic transporters DctQ component" evidence="10">
    <location>
        <begin position="21"/>
        <end position="151"/>
    </location>
</feature>
<dbReference type="GO" id="GO:0022857">
    <property type="term" value="F:transmembrane transporter activity"/>
    <property type="evidence" value="ECO:0007669"/>
    <property type="project" value="TreeGrafter"/>
</dbReference>
<dbReference type="GO" id="GO:0005886">
    <property type="term" value="C:plasma membrane"/>
    <property type="evidence" value="ECO:0007669"/>
    <property type="project" value="UniProtKB-SubCell"/>
</dbReference>
<dbReference type="PANTHER" id="PTHR35011">
    <property type="entry name" value="2,3-DIKETO-L-GULONATE TRAP TRANSPORTER SMALL PERMEASE PROTEIN YIAM"/>
    <property type="match status" value="1"/>
</dbReference>
<proteinExistence type="inferred from homology"/>
<keyword evidence="2" id="KW-0813">Transport</keyword>
<dbReference type="Proteomes" id="UP001300871">
    <property type="component" value="Unassembled WGS sequence"/>
</dbReference>
<evidence type="ECO:0000313" key="11">
    <source>
        <dbReference type="EMBL" id="MDB1998976.1"/>
    </source>
</evidence>
<name>A0AAW6AMY7_CLOSY</name>
<evidence type="ECO:0000256" key="3">
    <source>
        <dbReference type="ARBA" id="ARBA00022475"/>
    </source>
</evidence>
<dbReference type="InterPro" id="IPR007387">
    <property type="entry name" value="TRAP_DctQ"/>
</dbReference>
<evidence type="ECO:0000256" key="5">
    <source>
        <dbReference type="ARBA" id="ARBA00022692"/>
    </source>
</evidence>
<evidence type="ECO:0000256" key="7">
    <source>
        <dbReference type="ARBA" id="ARBA00023136"/>
    </source>
</evidence>
<comment type="subcellular location">
    <subcellularLocation>
        <location evidence="1">Cell inner membrane</location>
        <topology evidence="1">Multi-pass membrane protein</topology>
    </subcellularLocation>
</comment>
<evidence type="ECO:0000256" key="6">
    <source>
        <dbReference type="ARBA" id="ARBA00022989"/>
    </source>
</evidence>
<dbReference type="GO" id="GO:0015740">
    <property type="term" value="P:C4-dicarboxylate transport"/>
    <property type="evidence" value="ECO:0007669"/>
    <property type="project" value="TreeGrafter"/>
</dbReference>
<dbReference type="Pfam" id="PF04290">
    <property type="entry name" value="DctQ"/>
    <property type="match status" value="1"/>
</dbReference>
<gene>
    <name evidence="11" type="ORF">PM006_02035</name>
</gene>
<dbReference type="PANTHER" id="PTHR35011:SF2">
    <property type="entry name" value="2,3-DIKETO-L-GULONATE TRAP TRANSPORTER SMALL PERMEASE PROTEIN YIAM"/>
    <property type="match status" value="1"/>
</dbReference>
<dbReference type="EMBL" id="JAQLGM010000003">
    <property type="protein sequence ID" value="MDB1998976.1"/>
    <property type="molecule type" value="Genomic_DNA"/>
</dbReference>
<dbReference type="GeneID" id="57969666"/>
<feature type="transmembrane region" description="Helical" evidence="9">
    <location>
        <begin position="127"/>
        <end position="144"/>
    </location>
</feature>
<dbReference type="AlphaFoldDB" id="A0AAW6AMY7"/>
<comment type="similarity">
    <text evidence="8">Belongs to the TRAP transporter small permease family.</text>
</comment>
<keyword evidence="6 9" id="KW-1133">Transmembrane helix</keyword>
<keyword evidence="7 9" id="KW-0472">Membrane</keyword>
<sequence length="162" mass="18886">MLKKIDEHLEDILLVTLLSLMSLIIFVQVIMRYLMRNSLSWSEELARYLFIWSIYLAVSYAAKERKHIKIDAALYLFPKRCRPYIRIIGDIIVLCFAGFIIYTSAMLIQKIGMLGQVSAALSIPMKYVYMAPFAGFVLTFYRTAQNIWLRIAKLRKGEEMDD</sequence>